<evidence type="ECO:0000256" key="3">
    <source>
        <dbReference type="ARBA" id="ARBA00022840"/>
    </source>
</evidence>
<gene>
    <name evidence="5" type="ORF">F8O03_06490</name>
</gene>
<evidence type="ECO:0000259" key="4">
    <source>
        <dbReference type="PROSITE" id="PS50893"/>
    </source>
</evidence>
<organism evidence="5 6">
    <name type="scientific">Pseudoclavibacter terrae</name>
    <dbReference type="NCBI Taxonomy" id="1530195"/>
    <lineage>
        <taxon>Bacteria</taxon>
        <taxon>Bacillati</taxon>
        <taxon>Actinomycetota</taxon>
        <taxon>Actinomycetes</taxon>
        <taxon>Micrococcales</taxon>
        <taxon>Microbacteriaceae</taxon>
        <taxon>Pseudoclavibacter</taxon>
    </lineage>
</organism>
<keyword evidence="1" id="KW-0813">Transport</keyword>
<protein>
    <submittedName>
        <fullName evidence="5">ABC transporter ATP-binding protein</fullName>
    </submittedName>
</protein>
<name>A0A7J5B207_9MICO</name>
<dbReference type="OrthoDB" id="9112331at2"/>
<evidence type="ECO:0000313" key="5">
    <source>
        <dbReference type="EMBL" id="KAB1638062.1"/>
    </source>
</evidence>
<dbReference type="PANTHER" id="PTHR42781">
    <property type="entry name" value="SPERMIDINE/PUTRESCINE IMPORT ATP-BINDING PROTEIN POTA"/>
    <property type="match status" value="1"/>
</dbReference>
<dbReference type="AlphaFoldDB" id="A0A7J5B207"/>
<comment type="caution">
    <text evidence="5">The sequence shown here is derived from an EMBL/GenBank/DDBJ whole genome shotgun (WGS) entry which is preliminary data.</text>
</comment>
<reference evidence="5 6" key="1">
    <citation type="submission" date="2019-09" db="EMBL/GenBank/DDBJ databases">
        <title>Phylogeny of genus Pseudoclavibacter and closely related genus.</title>
        <authorList>
            <person name="Li Y."/>
        </authorList>
    </citation>
    <scope>NUCLEOTIDE SEQUENCE [LARGE SCALE GENOMIC DNA]</scope>
    <source>
        <strain evidence="5 6">THG-MD12</strain>
    </source>
</reference>
<dbReference type="GO" id="GO:0005524">
    <property type="term" value="F:ATP binding"/>
    <property type="evidence" value="ECO:0007669"/>
    <property type="project" value="UniProtKB-KW"/>
</dbReference>
<dbReference type="Pfam" id="PF00005">
    <property type="entry name" value="ABC_tran"/>
    <property type="match status" value="1"/>
</dbReference>
<keyword evidence="2" id="KW-0547">Nucleotide-binding</keyword>
<sequence>MSAELSIKASVVVGDLRAEYDLQVQAGEVLAVLGPNGAGKSTLLRAVAGLVPLTRGRLRLGGRLAEEAPGGARLSVRERALGVVFQDYLLFRHLTALDNVGFGLRARGATRMEARAAASEWLARLGIGELSGRRPEELSGGQAQKVALARALATSPDVLLLDEPLSALDVESRSEVRAELRSVLADFEGAALVVTHDPADAAALADRIAIVEGGVVTQLGTPEALATGPATAYVAALVGRTGFDVVLGATGTVVHEGLGEIQGTFVARAERAGATAAGDAMGAGDGNDPHATAGRAFASIRSELVEVLIPEALGPGEADTAAGETSVNTWPATILRLERGLGSTTATLLLGDARASVRLTARLPLDTALGRAGGLRIPGGPHEGQSVLVCLPPSHVAFVATR</sequence>
<dbReference type="PROSITE" id="PS00211">
    <property type="entry name" value="ABC_TRANSPORTER_1"/>
    <property type="match status" value="1"/>
</dbReference>
<accession>A0A7J5B207</accession>
<dbReference type="RefSeq" id="WP_151423165.1">
    <property type="nucleotide sequence ID" value="NZ_WBJX01000002.1"/>
</dbReference>
<evidence type="ECO:0000313" key="6">
    <source>
        <dbReference type="Proteomes" id="UP000490386"/>
    </source>
</evidence>
<dbReference type="SMART" id="SM00382">
    <property type="entry name" value="AAA"/>
    <property type="match status" value="1"/>
</dbReference>
<keyword evidence="3 5" id="KW-0067">ATP-binding</keyword>
<dbReference type="Proteomes" id="UP000490386">
    <property type="component" value="Unassembled WGS sequence"/>
</dbReference>
<dbReference type="PANTHER" id="PTHR42781:SF4">
    <property type="entry name" value="SPERMIDINE_PUTRESCINE IMPORT ATP-BINDING PROTEIN POTA"/>
    <property type="match status" value="1"/>
</dbReference>
<feature type="domain" description="ABC transporter" evidence="4">
    <location>
        <begin position="1"/>
        <end position="238"/>
    </location>
</feature>
<dbReference type="InterPro" id="IPR050093">
    <property type="entry name" value="ABC_SmlMolc_Importer"/>
</dbReference>
<evidence type="ECO:0000256" key="1">
    <source>
        <dbReference type="ARBA" id="ARBA00022448"/>
    </source>
</evidence>
<dbReference type="InterPro" id="IPR003593">
    <property type="entry name" value="AAA+_ATPase"/>
</dbReference>
<keyword evidence="6" id="KW-1185">Reference proteome</keyword>
<dbReference type="InterPro" id="IPR027417">
    <property type="entry name" value="P-loop_NTPase"/>
</dbReference>
<dbReference type="InterPro" id="IPR003439">
    <property type="entry name" value="ABC_transporter-like_ATP-bd"/>
</dbReference>
<dbReference type="Gene3D" id="3.40.50.300">
    <property type="entry name" value="P-loop containing nucleotide triphosphate hydrolases"/>
    <property type="match status" value="1"/>
</dbReference>
<dbReference type="InterPro" id="IPR017871">
    <property type="entry name" value="ABC_transporter-like_CS"/>
</dbReference>
<dbReference type="PROSITE" id="PS50893">
    <property type="entry name" value="ABC_TRANSPORTER_2"/>
    <property type="match status" value="1"/>
</dbReference>
<evidence type="ECO:0000256" key="2">
    <source>
        <dbReference type="ARBA" id="ARBA00022741"/>
    </source>
</evidence>
<dbReference type="SUPFAM" id="SSF52540">
    <property type="entry name" value="P-loop containing nucleoside triphosphate hydrolases"/>
    <property type="match status" value="1"/>
</dbReference>
<dbReference type="GO" id="GO:0016887">
    <property type="term" value="F:ATP hydrolysis activity"/>
    <property type="evidence" value="ECO:0007669"/>
    <property type="project" value="InterPro"/>
</dbReference>
<dbReference type="EMBL" id="WBJX01000002">
    <property type="protein sequence ID" value="KAB1638062.1"/>
    <property type="molecule type" value="Genomic_DNA"/>
</dbReference>
<proteinExistence type="predicted"/>